<dbReference type="Gene3D" id="2.30.39.10">
    <property type="entry name" value="Alpha-1-antitrypsin, domain 1"/>
    <property type="match status" value="1"/>
</dbReference>
<comment type="similarity">
    <text evidence="1">Belongs to the serpin family.</text>
</comment>
<name>A0ABV9K5F6_9PORP</name>
<dbReference type="InterPro" id="IPR023796">
    <property type="entry name" value="Serpin_dom"/>
</dbReference>
<dbReference type="SMART" id="SM00093">
    <property type="entry name" value="SERPIN"/>
    <property type="match status" value="1"/>
</dbReference>
<dbReference type="PANTHER" id="PTHR11461">
    <property type="entry name" value="SERINE PROTEASE INHIBITOR, SERPIN"/>
    <property type="match status" value="1"/>
</dbReference>
<dbReference type="Proteomes" id="UP001596020">
    <property type="component" value="Unassembled WGS sequence"/>
</dbReference>
<dbReference type="InterPro" id="IPR023795">
    <property type="entry name" value="Serpin_CS"/>
</dbReference>
<dbReference type="PROSITE" id="PS51257">
    <property type="entry name" value="PROKAR_LIPOPROTEIN"/>
    <property type="match status" value="1"/>
</dbReference>
<evidence type="ECO:0000313" key="4">
    <source>
        <dbReference type="Proteomes" id="UP001596020"/>
    </source>
</evidence>
<dbReference type="CDD" id="cd00172">
    <property type="entry name" value="serpin"/>
    <property type="match status" value="1"/>
</dbReference>
<comment type="caution">
    <text evidence="3">The sequence shown here is derived from an EMBL/GenBank/DDBJ whole genome shotgun (WGS) entry which is preliminary data.</text>
</comment>
<keyword evidence="4" id="KW-1185">Reference proteome</keyword>
<dbReference type="InterPro" id="IPR042185">
    <property type="entry name" value="Serpin_sf_2"/>
</dbReference>
<protein>
    <submittedName>
        <fullName evidence="3">Serpin family protein</fullName>
    </submittedName>
</protein>
<dbReference type="RefSeq" id="WP_380077022.1">
    <property type="nucleotide sequence ID" value="NZ_JBHSGO010000006.1"/>
</dbReference>
<evidence type="ECO:0000259" key="2">
    <source>
        <dbReference type="SMART" id="SM00093"/>
    </source>
</evidence>
<gene>
    <name evidence="3" type="ORF">ACFO3G_00670</name>
</gene>
<evidence type="ECO:0000256" key="1">
    <source>
        <dbReference type="RuleBase" id="RU000411"/>
    </source>
</evidence>
<dbReference type="SUPFAM" id="SSF56574">
    <property type="entry name" value="Serpins"/>
    <property type="match status" value="1"/>
</dbReference>
<dbReference type="PROSITE" id="PS00284">
    <property type="entry name" value="SERPIN"/>
    <property type="match status" value="1"/>
</dbReference>
<dbReference type="Gene3D" id="3.30.497.10">
    <property type="entry name" value="Antithrombin, subunit I, domain 2"/>
    <property type="match status" value="1"/>
</dbReference>
<proteinExistence type="inferred from homology"/>
<dbReference type="EMBL" id="JBHSGO010000006">
    <property type="protein sequence ID" value="MFC4665148.1"/>
    <property type="molecule type" value="Genomic_DNA"/>
</dbReference>
<dbReference type="InterPro" id="IPR042178">
    <property type="entry name" value="Serpin_sf_1"/>
</dbReference>
<reference evidence="4" key="1">
    <citation type="journal article" date="2019" name="Int. J. Syst. Evol. Microbiol.">
        <title>The Global Catalogue of Microorganisms (GCM) 10K type strain sequencing project: providing services to taxonomists for standard genome sequencing and annotation.</title>
        <authorList>
            <consortium name="The Broad Institute Genomics Platform"/>
            <consortium name="The Broad Institute Genome Sequencing Center for Infectious Disease"/>
            <person name="Wu L."/>
            <person name="Ma J."/>
        </authorList>
    </citation>
    <scope>NUCLEOTIDE SEQUENCE [LARGE SCALE GENOMIC DNA]</scope>
    <source>
        <strain evidence="4">CGMCC 4.7357</strain>
    </source>
</reference>
<sequence>MKHLIQFTLTAAASLTLLSSCDKDNKEINPDINKGTDIYYANNVETPKPGSSVPKIKNDKREAILPEDEAYVNAGNRLGFSLFNEIEKKEPKNNNTLFSPLSLEYAMGMYMLGIEDKAYDDLVSKFQFPHGNSIKLAEYYKRLSQDLITSDEYRRFFPANAFWVDLIHKKEANRAYPQNLEKYFNASMAFANLNDSHTIEAINKWIEAMTYGRIKDLLKLQMIDGKTHFILVNTIYFKAPWLNPFDASHTKTGIFYGSTGKSEVPFMSDIVCGTHAEDNQMEAITMNAGEAYDMVIVMPKNREEFSSSYFIQNDINKILDNGTTSSFNLSLPKYEFTTSSLPLSESMNNIGLNRILTSSTKEKMGFNGGDNIQIVQKCFVKWDENGLEASAATAISGNEAIPIKVVVDHPFYILIRHKLTGKILFIGHVNNIPR</sequence>
<evidence type="ECO:0000313" key="3">
    <source>
        <dbReference type="EMBL" id="MFC4665148.1"/>
    </source>
</evidence>
<organism evidence="3 4">
    <name type="scientific">Falsiporphyromonas endometrii</name>
    <dbReference type="NCBI Taxonomy" id="1387297"/>
    <lineage>
        <taxon>Bacteria</taxon>
        <taxon>Pseudomonadati</taxon>
        <taxon>Bacteroidota</taxon>
        <taxon>Bacteroidia</taxon>
        <taxon>Bacteroidales</taxon>
        <taxon>Porphyromonadaceae</taxon>
        <taxon>Falsiporphyromonas</taxon>
    </lineage>
</organism>
<dbReference type="Pfam" id="PF00079">
    <property type="entry name" value="Serpin"/>
    <property type="match status" value="1"/>
</dbReference>
<dbReference type="PANTHER" id="PTHR11461:SF211">
    <property type="entry name" value="GH10112P-RELATED"/>
    <property type="match status" value="1"/>
</dbReference>
<dbReference type="InterPro" id="IPR036186">
    <property type="entry name" value="Serpin_sf"/>
</dbReference>
<dbReference type="InterPro" id="IPR000215">
    <property type="entry name" value="Serpin_fam"/>
</dbReference>
<accession>A0ABV9K5F6</accession>
<feature type="domain" description="Serpin" evidence="2">
    <location>
        <begin position="80"/>
        <end position="432"/>
    </location>
</feature>